<dbReference type="AlphaFoldDB" id="A0A175R7W0"/>
<comment type="caution">
    <text evidence="1">The sequence shown here is derived from an EMBL/GenBank/DDBJ whole genome shotgun (WGS) entry which is preliminary data.</text>
</comment>
<name>A0A175R7W0_9HYPH</name>
<evidence type="ECO:0000313" key="1">
    <source>
        <dbReference type="EMBL" id="KTQ95302.1"/>
    </source>
</evidence>
<dbReference type="Proteomes" id="UP000078529">
    <property type="component" value="Unassembled WGS sequence"/>
</dbReference>
<dbReference type="EMBL" id="LDPZ01000023">
    <property type="protein sequence ID" value="KTQ95302.1"/>
    <property type="molecule type" value="Genomic_DNA"/>
</dbReference>
<protein>
    <submittedName>
        <fullName evidence="1">Uncharacterized protein</fullName>
    </submittedName>
</protein>
<evidence type="ECO:0000313" key="3">
    <source>
        <dbReference type="Proteomes" id="UP000078272"/>
    </source>
</evidence>
<reference evidence="3 4" key="1">
    <citation type="journal article" date="2016" name="Front. Microbiol.">
        <title>Genomic Resource of Rice Seed Associated Bacteria.</title>
        <authorList>
            <person name="Midha S."/>
            <person name="Bansal K."/>
            <person name="Sharma S."/>
            <person name="Kumar N."/>
            <person name="Patil P.P."/>
            <person name="Chaudhry V."/>
            <person name="Patil P.B."/>
        </authorList>
    </citation>
    <scope>NUCLEOTIDE SEQUENCE [LARGE SCALE GENOMIC DNA]</scope>
    <source>
        <strain evidence="1 3">NS226</strain>
        <strain evidence="2 4">NS365</strain>
    </source>
</reference>
<gene>
    <name evidence="1" type="ORF">NS226_12170</name>
    <name evidence="2" type="ORF">NS365_19410</name>
</gene>
<evidence type="ECO:0000313" key="2">
    <source>
        <dbReference type="EMBL" id="KTR03201.1"/>
    </source>
</evidence>
<sequence>MRSFIENFPHSSNRLALAPLFPDYVEEIKLAAETSTLVPIPDGARFALFSFDASVRVKLGTKTTVLADPRQTTDGSGGEWNPAARRIPEFLPDGVTRPTHLCLRAPAAALGSVSFYA</sequence>
<proteinExistence type="predicted"/>
<accession>A0A175R7W0</accession>
<dbReference type="EMBL" id="LDQA01000057">
    <property type="protein sequence ID" value="KTR03201.1"/>
    <property type="molecule type" value="Genomic_DNA"/>
</dbReference>
<dbReference type="OrthoDB" id="7907961at2"/>
<dbReference type="RefSeq" id="WP_058601945.1">
    <property type="nucleotide sequence ID" value="NZ_LDPZ01000023.1"/>
</dbReference>
<dbReference type="PATRIC" id="fig|401562.3.peg.1979"/>
<keyword evidence="4" id="KW-1185">Reference proteome</keyword>
<evidence type="ECO:0000313" key="4">
    <source>
        <dbReference type="Proteomes" id="UP000078529"/>
    </source>
</evidence>
<organism evidence="1 3">
    <name type="scientific">Aureimonas ureilytica</name>
    <dbReference type="NCBI Taxonomy" id="401562"/>
    <lineage>
        <taxon>Bacteria</taxon>
        <taxon>Pseudomonadati</taxon>
        <taxon>Pseudomonadota</taxon>
        <taxon>Alphaproteobacteria</taxon>
        <taxon>Hyphomicrobiales</taxon>
        <taxon>Aurantimonadaceae</taxon>
        <taxon>Aureimonas</taxon>
    </lineage>
</organism>
<dbReference type="STRING" id="401562.NS365_19410"/>
<dbReference type="Proteomes" id="UP000078272">
    <property type="component" value="Unassembled WGS sequence"/>
</dbReference>